<keyword evidence="4" id="KW-1185">Reference proteome</keyword>
<evidence type="ECO:0000313" key="3">
    <source>
        <dbReference type="EMBL" id="SEA49505.1"/>
    </source>
</evidence>
<accession>A0A1H4BMV4</accession>
<dbReference type="Proteomes" id="UP000199288">
    <property type="component" value="Unassembled WGS sequence"/>
</dbReference>
<evidence type="ECO:0000313" key="4">
    <source>
        <dbReference type="Proteomes" id="UP000199288"/>
    </source>
</evidence>
<dbReference type="RefSeq" id="WP_092564927.1">
    <property type="nucleotide sequence ID" value="NZ_FNQV01000010.1"/>
</dbReference>
<reference evidence="4" key="1">
    <citation type="submission" date="2016-10" db="EMBL/GenBank/DDBJ databases">
        <authorList>
            <person name="Varghese N."/>
            <person name="Submissions S."/>
        </authorList>
    </citation>
    <scope>NUCLEOTIDE SEQUENCE [LARGE SCALE GENOMIC DNA]</scope>
    <source>
        <strain evidence="4">KPR-1</strain>
    </source>
</reference>
<proteinExistence type="predicted"/>
<organism evidence="3 4">
    <name type="scientific">Bowdeniella nasicola</name>
    <dbReference type="NCBI Taxonomy" id="208480"/>
    <lineage>
        <taxon>Bacteria</taxon>
        <taxon>Bacillati</taxon>
        <taxon>Actinomycetota</taxon>
        <taxon>Actinomycetes</taxon>
        <taxon>Actinomycetales</taxon>
        <taxon>Actinomycetaceae</taxon>
        <taxon>Bowdeniella</taxon>
    </lineage>
</organism>
<dbReference type="AlphaFoldDB" id="A0A1H4BMV4"/>
<gene>
    <name evidence="3" type="ORF">SAMN02910418_01719</name>
</gene>
<name>A0A1H4BMV4_9ACTO</name>
<evidence type="ECO:0000256" key="1">
    <source>
        <dbReference type="SAM" id="MobiDB-lite"/>
    </source>
</evidence>
<keyword evidence="2" id="KW-1133">Transmembrane helix</keyword>
<keyword evidence="2" id="KW-0472">Membrane</keyword>
<keyword evidence="2" id="KW-0812">Transmembrane</keyword>
<feature type="transmembrane region" description="Helical" evidence="2">
    <location>
        <begin position="41"/>
        <end position="61"/>
    </location>
</feature>
<evidence type="ECO:0000256" key="2">
    <source>
        <dbReference type="SAM" id="Phobius"/>
    </source>
</evidence>
<dbReference type="OrthoDB" id="4860338at2"/>
<protein>
    <submittedName>
        <fullName evidence="3">Uncharacterized protein</fullName>
    </submittedName>
</protein>
<sequence length="237" mass="25805">MSFSDAPEVRPDATRPADATAPAAPTTRAERHRKRRWWRDNALALILLGPAIAAALFASSYRLTELYRPSLPTHQLPASGDSGTYTSSFRIANTTYERTIDVRLVSVTEVGVLHGKQAVDGAKQWAVSFAFTADPSVPADSCTIELFDEAGNVYHPRSALVDTPGAEPLFRVDDCLVPGEEGPIVNAFTGKLEESGAPRPPSWRSTIGFAMPDDVVPAKVRIYWDTPNYLDFDANAD</sequence>
<dbReference type="EMBL" id="FNQV01000010">
    <property type="protein sequence ID" value="SEA49505.1"/>
    <property type="molecule type" value="Genomic_DNA"/>
</dbReference>
<feature type="compositionally biased region" description="Low complexity" evidence="1">
    <location>
        <begin position="16"/>
        <end position="27"/>
    </location>
</feature>
<feature type="region of interest" description="Disordered" evidence="1">
    <location>
        <begin position="1"/>
        <end position="33"/>
    </location>
</feature>